<protein>
    <submittedName>
        <fullName evidence="1">Uncharacterized protein</fullName>
    </submittedName>
</protein>
<organism evidence="1 2">
    <name type="scientific">Portunus trituberculatus</name>
    <name type="common">Swimming crab</name>
    <name type="synonym">Neptunus trituberculatus</name>
    <dbReference type="NCBI Taxonomy" id="210409"/>
    <lineage>
        <taxon>Eukaryota</taxon>
        <taxon>Metazoa</taxon>
        <taxon>Ecdysozoa</taxon>
        <taxon>Arthropoda</taxon>
        <taxon>Crustacea</taxon>
        <taxon>Multicrustacea</taxon>
        <taxon>Malacostraca</taxon>
        <taxon>Eumalacostraca</taxon>
        <taxon>Eucarida</taxon>
        <taxon>Decapoda</taxon>
        <taxon>Pleocyemata</taxon>
        <taxon>Brachyura</taxon>
        <taxon>Eubrachyura</taxon>
        <taxon>Portunoidea</taxon>
        <taxon>Portunidae</taxon>
        <taxon>Portuninae</taxon>
        <taxon>Portunus</taxon>
    </lineage>
</organism>
<gene>
    <name evidence="1" type="ORF">E2C01_040626</name>
</gene>
<proteinExistence type="predicted"/>
<accession>A0A5B7FN50</accession>
<evidence type="ECO:0000313" key="2">
    <source>
        <dbReference type="Proteomes" id="UP000324222"/>
    </source>
</evidence>
<dbReference type="Proteomes" id="UP000324222">
    <property type="component" value="Unassembled WGS sequence"/>
</dbReference>
<reference evidence="1 2" key="1">
    <citation type="submission" date="2019-05" db="EMBL/GenBank/DDBJ databases">
        <title>Another draft genome of Portunus trituberculatus and its Hox gene families provides insights of decapod evolution.</title>
        <authorList>
            <person name="Jeong J.-H."/>
            <person name="Song I."/>
            <person name="Kim S."/>
            <person name="Choi T."/>
            <person name="Kim D."/>
            <person name="Ryu S."/>
            <person name="Kim W."/>
        </authorList>
    </citation>
    <scope>NUCLEOTIDE SEQUENCE [LARGE SCALE GENOMIC DNA]</scope>
    <source>
        <tissue evidence="1">Muscle</tissue>
    </source>
</reference>
<sequence length="71" mass="7822">MIVCDCDYIPPLAARLFGANDDHSRLGIYTWQFSGGNIAETCCRQFRLDALGSKYVHTTGEILPRASAGRT</sequence>
<dbReference type="AlphaFoldDB" id="A0A5B7FN50"/>
<keyword evidence="2" id="KW-1185">Reference proteome</keyword>
<comment type="caution">
    <text evidence="1">The sequence shown here is derived from an EMBL/GenBank/DDBJ whole genome shotgun (WGS) entry which is preliminary data.</text>
</comment>
<evidence type="ECO:0000313" key="1">
    <source>
        <dbReference type="EMBL" id="MPC46895.1"/>
    </source>
</evidence>
<name>A0A5B7FN50_PORTR</name>
<dbReference type="EMBL" id="VSRR010007443">
    <property type="protein sequence ID" value="MPC46895.1"/>
    <property type="molecule type" value="Genomic_DNA"/>
</dbReference>